<protein>
    <submittedName>
        <fullName evidence="1">Tic22-like protein</fullName>
    </submittedName>
</protein>
<dbReference type="EMBL" id="CM051404">
    <property type="protein sequence ID" value="KAJ4705938.1"/>
    <property type="molecule type" value="Genomic_DNA"/>
</dbReference>
<reference evidence="1 2" key="1">
    <citation type="journal article" date="2023" name="Science">
        <title>Complex scaffold remodeling in plant triterpene biosynthesis.</title>
        <authorList>
            <person name="De La Pena R."/>
            <person name="Hodgson H."/>
            <person name="Liu J.C."/>
            <person name="Stephenson M.J."/>
            <person name="Martin A.C."/>
            <person name="Owen C."/>
            <person name="Harkess A."/>
            <person name="Leebens-Mack J."/>
            <person name="Jimenez L.E."/>
            <person name="Osbourn A."/>
            <person name="Sattely E.S."/>
        </authorList>
    </citation>
    <scope>NUCLEOTIDE SEQUENCE [LARGE SCALE GENOMIC DNA]</scope>
    <source>
        <strain evidence="2">cv. JPN11</strain>
        <tissue evidence="1">Leaf</tissue>
    </source>
</reference>
<keyword evidence="2" id="KW-1185">Reference proteome</keyword>
<evidence type="ECO:0000313" key="1">
    <source>
        <dbReference type="EMBL" id="KAJ4705938.1"/>
    </source>
</evidence>
<name>A0ACC1X5L8_MELAZ</name>
<proteinExistence type="predicted"/>
<sequence length="542" mass="59924">MASSTEPNNPHHNIASFINTTTTNLLSLLAPPKTTPLQSQLSTPSSTSRLCVPLKFSDSLTRSPVESDSVSSNSDVKGVPSAESNSGFPSTVKIAGINSNGKGGGPAFVGQVFSMCDLSGTGLMAVSTHFDIPFISKRTPGWLKKMFATITKSERNGPVFRFFMDLGDAVAYVKQLNIPSGVVGACRLDLAYEHFKEKPHLFQFVPNEKQVKAANRLLKTIPQRGGRRKVDGVPVFGAQNLDIAIATAEGIKWYTPYFFDKNMLDNILEESVDQHFHALIQTRHMQRRRDVVDDNLAAEVIEEIGDSIWEPPEVQEVLDEIGHPAIPLSVISKAAEIQLLYNVDKVLLGNRWLRKATGIQPKFPYVVDSFENRSAASFLRATESTSCLTNSETDNGTAECKLEDRVLEKHDQRPDFRFPFGDWFSHPWLRRECEPRRGSSRADSSSIECTKQNSQPNPFLPKITMVGISTGESGQMSKSNLKKTMENLTKELEQTDQENATGGGSNEFRGEDRDPLFVANVGDYYSGLAKTGSARWVRGRSN</sequence>
<gene>
    <name evidence="1" type="ORF">OWV82_019658</name>
</gene>
<dbReference type="Proteomes" id="UP001164539">
    <property type="component" value="Chromosome 11"/>
</dbReference>
<evidence type="ECO:0000313" key="2">
    <source>
        <dbReference type="Proteomes" id="UP001164539"/>
    </source>
</evidence>
<organism evidence="1 2">
    <name type="scientific">Melia azedarach</name>
    <name type="common">Chinaberry tree</name>
    <dbReference type="NCBI Taxonomy" id="155640"/>
    <lineage>
        <taxon>Eukaryota</taxon>
        <taxon>Viridiplantae</taxon>
        <taxon>Streptophyta</taxon>
        <taxon>Embryophyta</taxon>
        <taxon>Tracheophyta</taxon>
        <taxon>Spermatophyta</taxon>
        <taxon>Magnoliopsida</taxon>
        <taxon>eudicotyledons</taxon>
        <taxon>Gunneridae</taxon>
        <taxon>Pentapetalae</taxon>
        <taxon>rosids</taxon>
        <taxon>malvids</taxon>
        <taxon>Sapindales</taxon>
        <taxon>Meliaceae</taxon>
        <taxon>Melia</taxon>
    </lineage>
</organism>
<accession>A0ACC1X5L8</accession>
<comment type="caution">
    <text evidence="1">The sequence shown here is derived from an EMBL/GenBank/DDBJ whole genome shotgun (WGS) entry which is preliminary data.</text>
</comment>